<feature type="transmembrane region" description="Helical" evidence="1">
    <location>
        <begin position="466"/>
        <end position="483"/>
    </location>
</feature>
<organism evidence="2 3">
    <name type="scientific">Sphingomonas ginsenosidimutans</name>
    <dbReference type="NCBI Taxonomy" id="862134"/>
    <lineage>
        <taxon>Bacteria</taxon>
        <taxon>Pseudomonadati</taxon>
        <taxon>Pseudomonadota</taxon>
        <taxon>Alphaproteobacteria</taxon>
        <taxon>Sphingomonadales</taxon>
        <taxon>Sphingomonadaceae</taxon>
        <taxon>Sphingomonas</taxon>
    </lineage>
</organism>
<protein>
    <recommendedName>
        <fullName evidence="4">PepSY domain-containing protein</fullName>
    </recommendedName>
</protein>
<feature type="transmembrane region" description="Helical" evidence="1">
    <location>
        <begin position="384"/>
        <end position="406"/>
    </location>
</feature>
<reference evidence="2 3" key="1">
    <citation type="submission" date="2017-09" db="EMBL/GenBank/DDBJ databases">
        <title>Sphingomonas ginsenosidimutans KACC 14949, whole genome shotgun sequence.</title>
        <authorList>
            <person name="Feng G."/>
            <person name="Zhu H."/>
        </authorList>
    </citation>
    <scope>NUCLEOTIDE SEQUENCE [LARGE SCALE GENOMIC DNA]</scope>
    <source>
        <strain evidence="2 3">KACC 14949</strain>
    </source>
</reference>
<keyword evidence="1" id="KW-0472">Membrane</keyword>
<sequence>MKTIGKQDAPRGWPLSPATVRAVLSGHGILGLAFAAIIYLVCLTGTLAVFAHDIARWEQPDAPSITAFAPGALDRAVRSAQESGPAHATLYVSLPSLEEPEASIIAYTPALHREWAPDRNGTLTERRTPIADFLVDLHVALHLPRAWGGFIVGLTGVALLSSLMSGILAHPRIFKDAFHLRRGGTRRVQEADLHNRLGIWALPFHVAIALTGALLGLSTLIVGVLAMLLYRGDTAKVYGLFTEAPPAINAVAAPLPPLEPMLAEARRRGGSATPHQLIIERAGRTDARLTVSSERDRLLVPQDTTIFDVKGNVVKDRHPADLVLGTRMLGGIGQLHFGWFGGLPVRLLYGLLGLALCIVTSRGVTIWLARRRDRGRAVPLWERLWAGIAWGQPLALALVGVTGLAAPAHDGLLIWIWMAATAGSLTIAGAAKGFDASNGAVRVRRLVAASTLALALVYVITRPIGLSGIAMELALLIGAGLLFRHPATKPRREGHAAA</sequence>
<gene>
    <name evidence="2" type="ORF">COA17_12930</name>
</gene>
<proteinExistence type="predicted"/>
<feature type="transmembrane region" description="Helical" evidence="1">
    <location>
        <begin position="412"/>
        <end position="431"/>
    </location>
</feature>
<evidence type="ECO:0000313" key="3">
    <source>
        <dbReference type="Proteomes" id="UP000218784"/>
    </source>
</evidence>
<comment type="caution">
    <text evidence="2">The sequence shown here is derived from an EMBL/GenBank/DDBJ whole genome shotgun (WGS) entry which is preliminary data.</text>
</comment>
<feature type="transmembrane region" description="Helical" evidence="1">
    <location>
        <begin position="147"/>
        <end position="169"/>
    </location>
</feature>
<dbReference type="PANTHER" id="PTHR34219">
    <property type="entry name" value="IRON-REGULATED INNER MEMBRANE PROTEIN-RELATED"/>
    <property type="match status" value="1"/>
</dbReference>
<feature type="transmembrane region" description="Helical" evidence="1">
    <location>
        <begin position="29"/>
        <end position="50"/>
    </location>
</feature>
<feature type="transmembrane region" description="Helical" evidence="1">
    <location>
        <begin position="204"/>
        <end position="230"/>
    </location>
</feature>
<dbReference type="AlphaFoldDB" id="A0A2A4HW34"/>
<accession>A0A2A4HW34</accession>
<feature type="transmembrane region" description="Helical" evidence="1">
    <location>
        <begin position="443"/>
        <end position="460"/>
    </location>
</feature>
<evidence type="ECO:0008006" key="4">
    <source>
        <dbReference type="Google" id="ProtNLM"/>
    </source>
</evidence>
<keyword evidence="3" id="KW-1185">Reference proteome</keyword>
<dbReference type="RefSeq" id="WP_096612949.1">
    <property type="nucleotide sequence ID" value="NZ_NWVD01000005.1"/>
</dbReference>
<keyword evidence="1" id="KW-1133">Transmembrane helix</keyword>
<dbReference type="EMBL" id="NWVD01000005">
    <property type="protein sequence ID" value="PCG08570.1"/>
    <property type="molecule type" value="Genomic_DNA"/>
</dbReference>
<dbReference type="InterPro" id="IPR005625">
    <property type="entry name" value="PepSY-ass_TM"/>
</dbReference>
<evidence type="ECO:0000256" key="1">
    <source>
        <dbReference type="SAM" id="Phobius"/>
    </source>
</evidence>
<dbReference type="Proteomes" id="UP000218784">
    <property type="component" value="Unassembled WGS sequence"/>
</dbReference>
<feature type="transmembrane region" description="Helical" evidence="1">
    <location>
        <begin position="347"/>
        <end position="369"/>
    </location>
</feature>
<dbReference type="Pfam" id="PF03929">
    <property type="entry name" value="PepSY_TM"/>
    <property type="match status" value="1"/>
</dbReference>
<keyword evidence="1" id="KW-0812">Transmembrane</keyword>
<dbReference type="PANTHER" id="PTHR34219:SF3">
    <property type="entry name" value="BLL7967 PROTEIN"/>
    <property type="match status" value="1"/>
</dbReference>
<name>A0A2A4HW34_9SPHN</name>
<evidence type="ECO:0000313" key="2">
    <source>
        <dbReference type="EMBL" id="PCG08570.1"/>
    </source>
</evidence>